<reference evidence="6 7" key="1">
    <citation type="submission" date="2021-03" db="EMBL/GenBank/DDBJ databases">
        <title>Genomic Encyclopedia of Type Strains, Phase IV (KMG-IV): sequencing the most valuable type-strain genomes for metagenomic binning, comparative biology and taxonomic classification.</title>
        <authorList>
            <person name="Goeker M."/>
        </authorList>
    </citation>
    <scope>NUCLEOTIDE SEQUENCE [LARGE SCALE GENOMIC DNA]</scope>
    <source>
        <strain evidence="6 7">DSM 6139</strain>
    </source>
</reference>
<comment type="subcellular location">
    <subcellularLocation>
        <location evidence="1">Cell envelope</location>
    </subcellularLocation>
</comment>
<evidence type="ECO:0000256" key="4">
    <source>
        <dbReference type="ARBA" id="ARBA00022729"/>
    </source>
</evidence>
<comment type="caution">
    <text evidence="6">The sequence shown here is derived from an EMBL/GenBank/DDBJ whole genome shotgun (WGS) entry which is preliminary data.</text>
</comment>
<keyword evidence="7" id="KW-1185">Reference proteome</keyword>
<dbReference type="PANTHER" id="PTHR42953">
    <property type="entry name" value="HIGH-AFFINITY ZINC UPTAKE SYSTEM PROTEIN ZNUA-RELATED"/>
    <property type="match status" value="1"/>
</dbReference>
<protein>
    <submittedName>
        <fullName evidence="6">ABC-type Zn uptake system ZnuABC Zn-binding protein ZnuA</fullName>
    </submittedName>
</protein>
<evidence type="ECO:0000256" key="3">
    <source>
        <dbReference type="ARBA" id="ARBA00022723"/>
    </source>
</evidence>
<proteinExistence type="predicted"/>
<keyword evidence="3" id="KW-0479">Metal-binding</keyword>
<dbReference type="Gene3D" id="3.40.50.1980">
    <property type="entry name" value="Nitrogenase molybdenum iron protein domain"/>
    <property type="match status" value="1"/>
</dbReference>
<keyword evidence="4 5" id="KW-0732">Signal</keyword>
<dbReference type="SUPFAM" id="SSF53807">
    <property type="entry name" value="Helical backbone' metal receptor"/>
    <property type="match status" value="1"/>
</dbReference>
<evidence type="ECO:0000313" key="7">
    <source>
        <dbReference type="Proteomes" id="UP001519271"/>
    </source>
</evidence>
<dbReference type="InterPro" id="IPR006127">
    <property type="entry name" value="ZnuA-like"/>
</dbReference>
<gene>
    <name evidence="6" type="ORF">J2Z34_002010</name>
</gene>
<feature type="chain" id="PRO_5045992561" evidence="5">
    <location>
        <begin position="19"/>
        <end position="309"/>
    </location>
</feature>
<feature type="signal peptide" evidence="5">
    <location>
        <begin position="1"/>
        <end position="18"/>
    </location>
</feature>
<evidence type="ECO:0000313" key="6">
    <source>
        <dbReference type="EMBL" id="MBP1919521.1"/>
    </source>
</evidence>
<name>A0ABS4G4R7_9CLOT</name>
<evidence type="ECO:0000256" key="2">
    <source>
        <dbReference type="ARBA" id="ARBA00022448"/>
    </source>
</evidence>
<dbReference type="RefSeq" id="WP_209459723.1">
    <property type="nucleotide sequence ID" value="NZ_JAGGKC010000016.1"/>
</dbReference>
<evidence type="ECO:0000256" key="5">
    <source>
        <dbReference type="SAM" id="SignalP"/>
    </source>
</evidence>
<dbReference type="PROSITE" id="PS51257">
    <property type="entry name" value="PROKAR_LIPOPROTEIN"/>
    <property type="match status" value="1"/>
</dbReference>
<dbReference type="Pfam" id="PF01297">
    <property type="entry name" value="ZnuA"/>
    <property type="match status" value="1"/>
</dbReference>
<accession>A0ABS4G4R7</accession>
<evidence type="ECO:0000256" key="1">
    <source>
        <dbReference type="ARBA" id="ARBA00004196"/>
    </source>
</evidence>
<dbReference type="Proteomes" id="UP001519271">
    <property type="component" value="Unassembled WGS sequence"/>
</dbReference>
<dbReference type="EMBL" id="JAGGKC010000016">
    <property type="protein sequence ID" value="MBP1919521.1"/>
    <property type="molecule type" value="Genomic_DNA"/>
</dbReference>
<dbReference type="InterPro" id="IPR050492">
    <property type="entry name" value="Bact_metal-bind_prot9"/>
</dbReference>
<keyword evidence="2" id="KW-0813">Transport</keyword>
<dbReference type="PANTHER" id="PTHR42953:SF1">
    <property type="entry name" value="METAL-BINDING PROTEIN HI_0362-RELATED"/>
    <property type="match status" value="1"/>
</dbReference>
<sequence>MLKKIIILILSAFLLVLAGCSEPEEPDDVQEGKTLTILASNKMIQDMIKTISGDLHVSSVIVENESVLENFNENDIVVEDEKLDIFFHFGASYEPFSGKLSEVMRKNQVSVIDISRGVHLLGYKPAESQIDMVNPYYLSSPSNYITAISNIAFGLMEKDPFRSDLYNKNLADEKKRIEEIEDWIEKANLGSSDIVYVAAGNELRYLLNSFDVKHITLEDFKKGFLNETDAAVIFIYTKDAEYENATELIGNSKALPLKVILNDYSMDRKEIYLENLKRFRLAIAAIYEKDAPTAESLLPYRMEKVPEEK</sequence>
<organism evidence="6 7">
    <name type="scientific">Youngiibacter multivorans</name>
    <dbReference type="NCBI Taxonomy" id="937251"/>
    <lineage>
        <taxon>Bacteria</taxon>
        <taxon>Bacillati</taxon>
        <taxon>Bacillota</taxon>
        <taxon>Clostridia</taxon>
        <taxon>Eubacteriales</taxon>
        <taxon>Clostridiaceae</taxon>
        <taxon>Youngiibacter</taxon>
    </lineage>
</organism>